<sequence length="15" mass="1672">MAAVSLDWIVGCRHN</sequence>
<evidence type="ECO:0000313" key="1">
    <source>
        <dbReference type="EMBL" id="JAH80888.1"/>
    </source>
</evidence>
<name>A0A0E9VUF6_ANGAN</name>
<organism evidence="1">
    <name type="scientific">Anguilla anguilla</name>
    <name type="common">European freshwater eel</name>
    <name type="synonym">Muraena anguilla</name>
    <dbReference type="NCBI Taxonomy" id="7936"/>
    <lineage>
        <taxon>Eukaryota</taxon>
        <taxon>Metazoa</taxon>
        <taxon>Chordata</taxon>
        <taxon>Craniata</taxon>
        <taxon>Vertebrata</taxon>
        <taxon>Euteleostomi</taxon>
        <taxon>Actinopterygii</taxon>
        <taxon>Neopterygii</taxon>
        <taxon>Teleostei</taxon>
        <taxon>Anguilliformes</taxon>
        <taxon>Anguillidae</taxon>
        <taxon>Anguilla</taxon>
    </lineage>
</organism>
<reference evidence="1" key="2">
    <citation type="journal article" date="2015" name="Fish Shellfish Immunol.">
        <title>Early steps in the European eel (Anguilla anguilla)-Vibrio vulnificus interaction in the gills: Role of the RtxA13 toxin.</title>
        <authorList>
            <person name="Callol A."/>
            <person name="Pajuelo D."/>
            <person name="Ebbesson L."/>
            <person name="Teles M."/>
            <person name="MacKenzie S."/>
            <person name="Amaro C."/>
        </authorList>
    </citation>
    <scope>NUCLEOTIDE SEQUENCE</scope>
</reference>
<reference evidence="1" key="1">
    <citation type="submission" date="2014-11" db="EMBL/GenBank/DDBJ databases">
        <authorList>
            <person name="Amaro Gonzalez C."/>
        </authorList>
    </citation>
    <scope>NUCLEOTIDE SEQUENCE</scope>
</reference>
<proteinExistence type="predicted"/>
<protein>
    <submittedName>
        <fullName evidence="1">Uncharacterized protein</fullName>
    </submittedName>
</protein>
<accession>A0A0E9VUF6</accession>
<dbReference type="EMBL" id="GBXM01027689">
    <property type="protein sequence ID" value="JAH80888.1"/>
    <property type="molecule type" value="Transcribed_RNA"/>
</dbReference>